<keyword evidence="3" id="KW-0805">Transcription regulation</keyword>
<dbReference type="Gene3D" id="1.10.10.60">
    <property type="entry name" value="Homeodomain-like"/>
    <property type="match status" value="1"/>
</dbReference>
<dbReference type="InterPro" id="IPR002197">
    <property type="entry name" value="HTH_Fis"/>
</dbReference>
<keyword evidence="4" id="KW-0238">DNA-binding</keyword>
<dbReference type="PROSITE" id="PS50045">
    <property type="entry name" value="SIGMA54_INTERACT_4"/>
    <property type="match status" value="1"/>
</dbReference>
<dbReference type="Gene3D" id="3.40.50.300">
    <property type="entry name" value="P-loop containing nucleotide triphosphate hydrolases"/>
    <property type="match status" value="1"/>
</dbReference>
<dbReference type="SMART" id="SM00382">
    <property type="entry name" value="AAA"/>
    <property type="match status" value="1"/>
</dbReference>
<evidence type="ECO:0000259" key="7">
    <source>
        <dbReference type="PROSITE" id="PS50045"/>
    </source>
</evidence>
<dbReference type="EMBL" id="CP050854">
    <property type="protein sequence ID" value="QTF09150.1"/>
    <property type="molecule type" value="Genomic_DNA"/>
</dbReference>
<accession>A0ABX7UUT8</accession>
<feature type="region of interest" description="Disordered" evidence="6">
    <location>
        <begin position="637"/>
        <end position="660"/>
    </location>
</feature>
<dbReference type="Gene3D" id="3.30.450.40">
    <property type="match status" value="1"/>
</dbReference>
<evidence type="ECO:0000256" key="2">
    <source>
        <dbReference type="ARBA" id="ARBA00022840"/>
    </source>
</evidence>
<dbReference type="CDD" id="cd00009">
    <property type="entry name" value="AAA"/>
    <property type="match status" value="1"/>
</dbReference>
<dbReference type="Gene3D" id="1.10.8.60">
    <property type="match status" value="1"/>
</dbReference>
<dbReference type="PANTHER" id="PTHR32071:SF123">
    <property type="entry name" value="DNA-BINDING TRANSCRIPTIONAL ACTIVATOR HYFR-RELATED"/>
    <property type="match status" value="1"/>
</dbReference>
<dbReference type="Proteomes" id="UP000671960">
    <property type="component" value="Chromosome"/>
</dbReference>
<dbReference type="Pfam" id="PF25601">
    <property type="entry name" value="AAA_lid_14"/>
    <property type="match status" value="1"/>
</dbReference>
<evidence type="ECO:0000256" key="4">
    <source>
        <dbReference type="ARBA" id="ARBA00023125"/>
    </source>
</evidence>
<feature type="domain" description="Sigma-54 factor interaction" evidence="7">
    <location>
        <begin position="390"/>
        <end position="619"/>
    </location>
</feature>
<dbReference type="SUPFAM" id="SSF55781">
    <property type="entry name" value="GAF domain-like"/>
    <property type="match status" value="1"/>
</dbReference>
<dbReference type="RefSeq" id="WP_208227573.1">
    <property type="nucleotide sequence ID" value="NZ_CP050854.1"/>
</dbReference>
<dbReference type="PROSITE" id="PS00675">
    <property type="entry name" value="SIGMA54_INTERACT_1"/>
    <property type="match status" value="1"/>
</dbReference>
<name>A0ABX7UUT8_9GAMM</name>
<proteinExistence type="predicted"/>
<evidence type="ECO:0000256" key="5">
    <source>
        <dbReference type="ARBA" id="ARBA00023163"/>
    </source>
</evidence>
<evidence type="ECO:0000313" key="8">
    <source>
        <dbReference type="EMBL" id="QTF09150.1"/>
    </source>
</evidence>
<dbReference type="InterPro" id="IPR003593">
    <property type="entry name" value="AAA+_ATPase"/>
</dbReference>
<dbReference type="Pfam" id="PF13185">
    <property type="entry name" value="GAF_2"/>
    <property type="match status" value="1"/>
</dbReference>
<dbReference type="InterPro" id="IPR029016">
    <property type="entry name" value="GAF-like_dom_sf"/>
</dbReference>
<protein>
    <submittedName>
        <fullName evidence="8">Sigma 54-interacting transcriptional regulator</fullName>
    </submittedName>
</protein>
<dbReference type="InterPro" id="IPR058031">
    <property type="entry name" value="AAA_lid_NorR"/>
</dbReference>
<dbReference type="SMART" id="SM00065">
    <property type="entry name" value="GAF"/>
    <property type="match status" value="1"/>
</dbReference>
<keyword evidence="2" id="KW-0067">ATP-binding</keyword>
<evidence type="ECO:0000256" key="3">
    <source>
        <dbReference type="ARBA" id="ARBA00023015"/>
    </source>
</evidence>
<keyword evidence="1" id="KW-0547">Nucleotide-binding</keyword>
<dbReference type="InterPro" id="IPR002078">
    <property type="entry name" value="Sigma_54_int"/>
</dbReference>
<feature type="compositionally biased region" description="Polar residues" evidence="6">
    <location>
        <begin position="651"/>
        <end position="660"/>
    </location>
</feature>
<gene>
    <name evidence="8" type="ORF">HC231_15520</name>
</gene>
<organism evidence="8 9">
    <name type="scientific">Brenneria izadpanahii</name>
    <dbReference type="NCBI Taxonomy" id="2722756"/>
    <lineage>
        <taxon>Bacteria</taxon>
        <taxon>Pseudomonadati</taxon>
        <taxon>Pseudomonadota</taxon>
        <taxon>Gammaproteobacteria</taxon>
        <taxon>Enterobacterales</taxon>
        <taxon>Pectobacteriaceae</taxon>
        <taxon>Brenneria</taxon>
    </lineage>
</organism>
<evidence type="ECO:0000313" key="9">
    <source>
        <dbReference type="Proteomes" id="UP000671960"/>
    </source>
</evidence>
<keyword evidence="9" id="KW-1185">Reference proteome</keyword>
<sequence length="716" mass="80074">MGTSNSPLFDTLPFPTRDPTHALLQLLEKCPDISSLLKTLSKILHPIIGANSISIFLFKAGLIHNEIYLVDSSERHERDNPGPIKLDDASAALHISAAQNNFACYGIAHERCPLGRQAAGSHHERCSCCFVPLADPQYRGFLRIHYSNANREADITHHFNQLIEMISFCVSSAIKNILSREEISQLESVLIREQKHLKILLEVTNAISAKLEMQALLEEIAKAVEHVFHNQYSSLIFHDAARNMLQWEAVYFPGGATIVHPGAIKPMDDSPVSVTFKTGEPFVIDYETLCELGNNFPVSRAMLAAGIRSLCSVPLTHRGKTLGVLTIGHTDSDHIPAKETDLLNDIAGQIAISVDNAMAYQRISLLTKQLESKNSYLEEELKEHVNIEGIIGTSQALANVFTQVEMVADSDCSVLILGETGTGKELIARAIHNLSARRSKTLVKLNCAAIPTGLLESYLFGHERGAFTGAISQKIGRLELAHQGTLFLDEIGDIPMELQPKLLRVLQEQEFERVGGVKLIEVDVRIIAATNRDLEEMIRNKEFRSDLFYRLNVFPIFIPPLRERTEDIPLLARHFMKKYAKKLKRDISRIPTEIMDALMQYSWPGNVRELEHIIERAVILSRGKELNLSLDFLKKGPALPESKPEPENSETKSSFIPQSNLKEMERQTIMRVLRETKGVIAGPNGAAARLGLKRTTLIARMRRLDIVREKISGLKR</sequence>
<dbReference type="InterPro" id="IPR003018">
    <property type="entry name" value="GAF"/>
</dbReference>
<dbReference type="SUPFAM" id="SSF46689">
    <property type="entry name" value="Homeodomain-like"/>
    <property type="match status" value="1"/>
</dbReference>
<dbReference type="InterPro" id="IPR025944">
    <property type="entry name" value="Sigma_54_int_dom_CS"/>
</dbReference>
<reference evidence="8 9" key="1">
    <citation type="submission" date="2020-03" db="EMBL/GenBank/DDBJ databases">
        <authorList>
            <person name="Bakhshi Ganjeh M."/>
        </authorList>
    </citation>
    <scope>NUCLEOTIDE SEQUENCE [LARGE SCALE GENOMIC DNA]</scope>
    <source>
        <strain evidence="9">Iran 50</strain>
    </source>
</reference>
<keyword evidence="5" id="KW-0804">Transcription</keyword>
<evidence type="ECO:0000256" key="1">
    <source>
        <dbReference type="ARBA" id="ARBA00022741"/>
    </source>
</evidence>
<dbReference type="InterPro" id="IPR027417">
    <property type="entry name" value="P-loop_NTPase"/>
</dbReference>
<dbReference type="PROSITE" id="PS00688">
    <property type="entry name" value="SIGMA54_INTERACT_3"/>
    <property type="match status" value="1"/>
</dbReference>
<dbReference type="SUPFAM" id="SSF52540">
    <property type="entry name" value="P-loop containing nucleoside triphosphate hydrolases"/>
    <property type="match status" value="1"/>
</dbReference>
<dbReference type="InterPro" id="IPR009057">
    <property type="entry name" value="Homeodomain-like_sf"/>
</dbReference>
<dbReference type="Pfam" id="PF02954">
    <property type="entry name" value="HTH_8"/>
    <property type="match status" value="1"/>
</dbReference>
<evidence type="ECO:0000256" key="6">
    <source>
        <dbReference type="SAM" id="MobiDB-lite"/>
    </source>
</evidence>
<dbReference type="Pfam" id="PF00158">
    <property type="entry name" value="Sigma54_activat"/>
    <property type="match status" value="1"/>
</dbReference>
<dbReference type="InterPro" id="IPR025662">
    <property type="entry name" value="Sigma_54_int_dom_ATP-bd_1"/>
</dbReference>
<dbReference type="PANTHER" id="PTHR32071">
    <property type="entry name" value="TRANSCRIPTIONAL REGULATORY PROTEIN"/>
    <property type="match status" value="1"/>
</dbReference>